<evidence type="ECO:0000313" key="8">
    <source>
        <dbReference type="EMBL" id="MDH6281075.1"/>
    </source>
</evidence>
<evidence type="ECO:0000256" key="5">
    <source>
        <dbReference type="SAM" id="MobiDB-lite"/>
    </source>
</evidence>
<proteinExistence type="predicted"/>
<dbReference type="Proteomes" id="UP001160334">
    <property type="component" value="Unassembled WGS sequence"/>
</dbReference>
<sequence>MTATADTPTTIAAPPAAAGGRYNRQRPAWVIITVLVLVEIISAFETSMVYGAIPTFIREFHSDAATVGWAVTAFLLVAAASAAVCGRLGDMYGRERVLVVLLAAAALGSFVSAIGDSIGSIIVGRAIQGVAGAILPLCIGLAREHLPAAKVPVAIAIISGSAVAAGSASLLVAGFMLDHASWHMIFVVAAVYAVMALLLVLFVLPWRPAVGTTQKVDYLGTIAFAPAIAAVLLGINKSGAWGWTDAKTLGLIVGGLIVLALWVRWELRVTDPIVNVRLFTDRKVALTMCATLAIAVGPMGISTMIIPMILQSPTTSAFGLGISPTNAGWLSFVGSLFGFVCTPLSGRITRAVGSRASMLLGTALFVASSAMMLVLHESVAGMVAMIITVSIGTAFAYTALPNLIVEAVPEGNTSEATGTNAVLRTGGQGIGTSIATMLLASSATAAGPTVTGLNMVGALMIVAGLLTIGFTLLIRRGSVYAEA</sequence>
<accession>A0ABT6MB05</accession>
<feature type="transmembrane region" description="Helical" evidence="6">
    <location>
        <begin position="97"/>
        <end position="115"/>
    </location>
</feature>
<feature type="transmembrane region" description="Helical" evidence="6">
    <location>
        <begin position="421"/>
        <end position="440"/>
    </location>
</feature>
<name>A0ABT6MB05_9NOCA</name>
<dbReference type="InterPro" id="IPR020846">
    <property type="entry name" value="MFS_dom"/>
</dbReference>
<feature type="transmembrane region" description="Helical" evidence="6">
    <location>
        <begin position="356"/>
        <end position="375"/>
    </location>
</feature>
<feature type="transmembrane region" description="Helical" evidence="6">
    <location>
        <begin position="182"/>
        <end position="204"/>
    </location>
</feature>
<feature type="transmembrane region" description="Helical" evidence="6">
    <location>
        <begin position="121"/>
        <end position="141"/>
    </location>
</feature>
<dbReference type="Gene3D" id="1.20.1720.10">
    <property type="entry name" value="Multidrug resistance protein D"/>
    <property type="match status" value="1"/>
</dbReference>
<reference evidence="8 9" key="1">
    <citation type="submission" date="2023-04" db="EMBL/GenBank/DDBJ databases">
        <title>Forest soil microbial communities from Buena Vista Peninsula, Colon Province, Panama.</title>
        <authorList>
            <person name="Bouskill N."/>
        </authorList>
    </citation>
    <scope>NUCLEOTIDE SEQUENCE [LARGE SCALE GENOMIC DNA]</scope>
    <source>
        <strain evidence="8 9">CFH S0262</strain>
    </source>
</reference>
<feature type="transmembrane region" description="Helical" evidence="6">
    <location>
        <begin position="284"/>
        <end position="306"/>
    </location>
</feature>
<dbReference type="PANTHER" id="PTHR42718:SF35">
    <property type="entry name" value="BLL0718 PROTEIN"/>
    <property type="match status" value="1"/>
</dbReference>
<dbReference type="Pfam" id="PF07690">
    <property type="entry name" value="MFS_1"/>
    <property type="match status" value="2"/>
</dbReference>
<feature type="transmembrane region" description="Helical" evidence="6">
    <location>
        <begin position="216"/>
        <end position="235"/>
    </location>
</feature>
<feature type="transmembrane region" description="Helical" evidence="6">
    <location>
        <begin position="381"/>
        <end position="400"/>
    </location>
</feature>
<feature type="region of interest" description="Disordered" evidence="5">
    <location>
        <begin position="1"/>
        <end position="20"/>
    </location>
</feature>
<feature type="transmembrane region" description="Helical" evidence="6">
    <location>
        <begin position="28"/>
        <end position="53"/>
    </location>
</feature>
<keyword evidence="3 6" id="KW-1133">Transmembrane helix</keyword>
<dbReference type="PROSITE" id="PS50850">
    <property type="entry name" value="MFS"/>
    <property type="match status" value="1"/>
</dbReference>
<feature type="transmembrane region" description="Helical" evidence="6">
    <location>
        <begin position="65"/>
        <end position="85"/>
    </location>
</feature>
<evidence type="ECO:0000313" key="9">
    <source>
        <dbReference type="Proteomes" id="UP001160334"/>
    </source>
</evidence>
<protein>
    <submittedName>
        <fullName evidence="8">MFS family permease</fullName>
    </submittedName>
</protein>
<evidence type="ECO:0000256" key="4">
    <source>
        <dbReference type="ARBA" id="ARBA00023136"/>
    </source>
</evidence>
<dbReference type="SUPFAM" id="SSF103473">
    <property type="entry name" value="MFS general substrate transporter"/>
    <property type="match status" value="1"/>
</dbReference>
<evidence type="ECO:0000256" key="2">
    <source>
        <dbReference type="ARBA" id="ARBA00022692"/>
    </source>
</evidence>
<feature type="transmembrane region" description="Helical" evidence="6">
    <location>
        <begin position="153"/>
        <end position="176"/>
    </location>
</feature>
<gene>
    <name evidence="8" type="ORF">M2280_002295</name>
</gene>
<feature type="transmembrane region" description="Helical" evidence="6">
    <location>
        <begin position="326"/>
        <end position="344"/>
    </location>
</feature>
<keyword evidence="9" id="KW-1185">Reference proteome</keyword>
<comment type="subcellular location">
    <subcellularLocation>
        <location evidence="1">Cell membrane</location>
        <topology evidence="1">Multi-pass membrane protein</topology>
    </subcellularLocation>
</comment>
<organism evidence="8 9">
    <name type="scientific">Prescottella agglutinans</name>
    <dbReference type="NCBI Taxonomy" id="1644129"/>
    <lineage>
        <taxon>Bacteria</taxon>
        <taxon>Bacillati</taxon>
        <taxon>Actinomycetota</taxon>
        <taxon>Actinomycetes</taxon>
        <taxon>Mycobacteriales</taxon>
        <taxon>Nocardiaceae</taxon>
        <taxon>Prescottella</taxon>
    </lineage>
</organism>
<dbReference type="EMBL" id="JARXVC010000005">
    <property type="protein sequence ID" value="MDH6281075.1"/>
    <property type="molecule type" value="Genomic_DNA"/>
</dbReference>
<keyword evidence="2 6" id="KW-0812">Transmembrane</keyword>
<evidence type="ECO:0000256" key="1">
    <source>
        <dbReference type="ARBA" id="ARBA00004651"/>
    </source>
</evidence>
<feature type="transmembrane region" description="Helical" evidence="6">
    <location>
        <begin position="452"/>
        <end position="474"/>
    </location>
</feature>
<feature type="domain" description="Major facilitator superfamily (MFS) profile" evidence="7">
    <location>
        <begin position="31"/>
        <end position="475"/>
    </location>
</feature>
<dbReference type="Gene3D" id="1.20.1250.20">
    <property type="entry name" value="MFS general substrate transporter like domains"/>
    <property type="match status" value="1"/>
</dbReference>
<dbReference type="InterPro" id="IPR036259">
    <property type="entry name" value="MFS_trans_sf"/>
</dbReference>
<feature type="compositionally biased region" description="Low complexity" evidence="5">
    <location>
        <begin position="1"/>
        <end position="18"/>
    </location>
</feature>
<evidence type="ECO:0000256" key="6">
    <source>
        <dbReference type="SAM" id="Phobius"/>
    </source>
</evidence>
<comment type="caution">
    <text evidence="8">The sequence shown here is derived from an EMBL/GenBank/DDBJ whole genome shotgun (WGS) entry which is preliminary data.</text>
</comment>
<evidence type="ECO:0000259" key="7">
    <source>
        <dbReference type="PROSITE" id="PS50850"/>
    </source>
</evidence>
<evidence type="ECO:0000256" key="3">
    <source>
        <dbReference type="ARBA" id="ARBA00022989"/>
    </source>
</evidence>
<dbReference type="PANTHER" id="PTHR42718">
    <property type="entry name" value="MAJOR FACILITATOR SUPERFAMILY MULTIDRUG TRANSPORTER MFSC"/>
    <property type="match status" value="1"/>
</dbReference>
<feature type="transmembrane region" description="Helical" evidence="6">
    <location>
        <begin position="241"/>
        <end position="263"/>
    </location>
</feature>
<dbReference type="InterPro" id="IPR011701">
    <property type="entry name" value="MFS"/>
</dbReference>
<keyword evidence="4 6" id="KW-0472">Membrane</keyword>